<reference evidence="9" key="3">
    <citation type="submission" date="2025-09" db="UniProtKB">
        <authorList>
            <consortium name="Ensembl"/>
        </authorList>
    </citation>
    <scope>IDENTIFICATION</scope>
</reference>
<dbReference type="GO" id="GO:0005737">
    <property type="term" value="C:cytoplasm"/>
    <property type="evidence" value="ECO:0007669"/>
    <property type="project" value="UniProtKB-SubCell"/>
</dbReference>
<keyword evidence="10" id="KW-1185">Reference proteome</keyword>
<evidence type="ECO:0000256" key="7">
    <source>
        <dbReference type="SAM" id="MobiDB-lite"/>
    </source>
</evidence>
<accession>A0AAY4DB73</accession>
<evidence type="ECO:0000256" key="3">
    <source>
        <dbReference type="ARBA" id="ARBA00022614"/>
    </source>
</evidence>
<dbReference type="InterPro" id="IPR029495">
    <property type="entry name" value="NACHT-assoc"/>
</dbReference>
<dbReference type="PANTHER" id="PTHR24106">
    <property type="entry name" value="NACHT, LRR AND CARD DOMAINS-CONTAINING"/>
    <property type="match status" value="1"/>
</dbReference>
<feature type="compositionally biased region" description="Polar residues" evidence="7">
    <location>
        <begin position="13"/>
        <end position="23"/>
    </location>
</feature>
<dbReference type="SUPFAM" id="SSF47986">
    <property type="entry name" value="DEATH domain"/>
    <property type="match status" value="1"/>
</dbReference>
<reference evidence="9 10" key="1">
    <citation type="submission" date="2020-06" db="EMBL/GenBank/DDBJ databases">
        <authorList>
            <consortium name="Wellcome Sanger Institute Data Sharing"/>
        </authorList>
    </citation>
    <scope>NUCLEOTIDE SEQUENCE [LARGE SCALE GENOMIC DNA]</scope>
</reference>
<dbReference type="Pfam" id="PF17779">
    <property type="entry name" value="WHD_NOD2"/>
    <property type="match status" value="1"/>
</dbReference>
<dbReference type="SMART" id="SM01288">
    <property type="entry name" value="FISNA"/>
    <property type="match status" value="1"/>
</dbReference>
<comment type="subcellular location">
    <subcellularLocation>
        <location evidence="1">Cytoplasm</location>
    </subcellularLocation>
</comment>
<dbReference type="InterPro" id="IPR027417">
    <property type="entry name" value="P-loop_NTPase"/>
</dbReference>
<dbReference type="GO" id="GO:0005524">
    <property type="term" value="F:ATP binding"/>
    <property type="evidence" value="ECO:0007669"/>
    <property type="project" value="UniProtKB-KW"/>
</dbReference>
<keyword evidence="5" id="KW-0547">Nucleotide-binding</keyword>
<evidence type="ECO:0000313" key="9">
    <source>
        <dbReference type="Ensembl" id="ENSDCDP00010042673.1"/>
    </source>
</evidence>
<evidence type="ECO:0000256" key="6">
    <source>
        <dbReference type="ARBA" id="ARBA00022840"/>
    </source>
</evidence>
<organism evidence="9 10">
    <name type="scientific">Denticeps clupeoides</name>
    <name type="common">denticle herring</name>
    <dbReference type="NCBI Taxonomy" id="299321"/>
    <lineage>
        <taxon>Eukaryota</taxon>
        <taxon>Metazoa</taxon>
        <taxon>Chordata</taxon>
        <taxon>Craniata</taxon>
        <taxon>Vertebrata</taxon>
        <taxon>Euteleostomi</taxon>
        <taxon>Actinopterygii</taxon>
        <taxon>Neopterygii</taxon>
        <taxon>Teleostei</taxon>
        <taxon>Clupei</taxon>
        <taxon>Clupeiformes</taxon>
        <taxon>Denticipitoidei</taxon>
        <taxon>Denticipitidae</taxon>
        <taxon>Denticeps</taxon>
    </lineage>
</organism>
<dbReference type="Pfam" id="PF05729">
    <property type="entry name" value="NACHT"/>
    <property type="match status" value="1"/>
</dbReference>
<reference evidence="9" key="2">
    <citation type="submission" date="2025-08" db="UniProtKB">
        <authorList>
            <consortium name="Ensembl"/>
        </authorList>
    </citation>
    <scope>IDENTIFICATION</scope>
</reference>
<dbReference type="GeneTree" id="ENSGT01150000286911"/>
<gene>
    <name evidence="9" type="primary">nlrc3l</name>
</gene>
<keyword evidence="2" id="KW-0963">Cytoplasm</keyword>
<sequence>MAESPVASYVSDDGSQMNGNNSGAERPPSSYGSMRSDDYNDHENNVATGVVTVDQPVSYTRVYVQRSSSPETILTEQTSGQQSSIQNHGVFIRSDKTLVASRKEVPQETLREGEEYMELDDELRVHVVERPVETEEEHSPAGDLELLSGSKHPELCLGYIFRSMQDVLSKMDPTELLWFKRELTVRREQDFKKEDLQDSDVLDVVDRLLERCELGKAVQVSCRIMFLIDRRDLCKELEKKCMRVLIQYEVKEYVKRRFEIVFEGVPRPGRQTAINNIYVEQDLLKGGTYGVNTEHEIRQVTQPNSSTTRGSIRLSDLFKPHLPDGPSIRNVLITGIPLAGLSLCARKVVVDWANETAFQEFQLVFLLPCEELHLTREENISFSDFMSVFCSGTKDIDKLISQPDCRCLFILDALELARPNFDFTNNQVVTDVTDLAPTDALLTSLILGHLLPGAKVLMTSHYGAASLIPDHLVHRHLESQGFTDEQKDEFFTKRFSVPELGMQVLAHVKSSRTLYIMSHLPLFAWMVACIFERGLQHRPGFAERPPHESVVYVQFVIVQVNRWMERYRLVNRDSIRWTDTDKDMLMKLGKMALSLLEARRVIFHKEDLDEYELNMKEVTEQLGLVAEVPNMGFLVKSKAVRQESKESQAFAFLHLTVQEFLAAFYVYLSFRVDGKTIFEQPFKKRVIAKFSKDSFLALYRPAVDRALASPDGHLDMFLRFMFGMVMDSTEDHLRGFFLSHYMNPPRGMDEVVSYVRKRIAENALPDRCCNLQRCLDEMTELP</sequence>
<evidence type="ECO:0000256" key="5">
    <source>
        <dbReference type="ARBA" id="ARBA00022741"/>
    </source>
</evidence>
<feature type="region of interest" description="Disordered" evidence="7">
    <location>
        <begin position="1"/>
        <end position="44"/>
    </location>
</feature>
<keyword evidence="3" id="KW-0433">Leucine-rich repeat</keyword>
<dbReference type="InterPro" id="IPR011029">
    <property type="entry name" value="DEATH-like_dom_sf"/>
</dbReference>
<dbReference type="Pfam" id="PF17776">
    <property type="entry name" value="NLRC4_HD2"/>
    <property type="match status" value="1"/>
</dbReference>
<dbReference type="InterPro" id="IPR041075">
    <property type="entry name" value="NOD1/2_WH"/>
</dbReference>
<dbReference type="InterPro" id="IPR007111">
    <property type="entry name" value="NACHT_NTPase"/>
</dbReference>
<dbReference type="InterPro" id="IPR051261">
    <property type="entry name" value="NLR"/>
</dbReference>
<evidence type="ECO:0000313" key="10">
    <source>
        <dbReference type="Proteomes" id="UP000694580"/>
    </source>
</evidence>
<evidence type="ECO:0000256" key="4">
    <source>
        <dbReference type="ARBA" id="ARBA00022737"/>
    </source>
</evidence>
<name>A0AAY4DB73_9TELE</name>
<feature type="domain" description="FISNA" evidence="8">
    <location>
        <begin position="249"/>
        <end position="319"/>
    </location>
</feature>
<dbReference type="InterPro" id="IPR041267">
    <property type="entry name" value="NLRP_HD2"/>
</dbReference>
<protein>
    <recommendedName>
        <fullName evidence="8">FISNA domain-containing protein</fullName>
    </recommendedName>
</protein>
<feature type="compositionally biased region" description="Basic and acidic residues" evidence="7">
    <location>
        <begin position="35"/>
        <end position="44"/>
    </location>
</feature>
<dbReference type="Pfam" id="PF14484">
    <property type="entry name" value="FISNA"/>
    <property type="match status" value="1"/>
</dbReference>
<dbReference type="Gene3D" id="3.40.50.300">
    <property type="entry name" value="P-loop containing nucleotide triphosphate hydrolases"/>
    <property type="match status" value="1"/>
</dbReference>
<proteinExistence type="predicted"/>
<evidence type="ECO:0000256" key="1">
    <source>
        <dbReference type="ARBA" id="ARBA00004496"/>
    </source>
</evidence>
<dbReference type="Ensembl" id="ENSDCDT00010052714.1">
    <property type="protein sequence ID" value="ENSDCDP00010042673.1"/>
    <property type="gene ID" value="ENSDCDG00010026816.1"/>
</dbReference>
<evidence type="ECO:0000259" key="8">
    <source>
        <dbReference type="SMART" id="SM01288"/>
    </source>
</evidence>
<dbReference type="AlphaFoldDB" id="A0AAY4DB73"/>
<dbReference type="Proteomes" id="UP000694580">
    <property type="component" value="Chromosome 19"/>
</dbReference>
<keyword evidence="4" id="KW-0677">Repeat</keyword>
<evidence type="ECO:0000256" key="2">
    <source>
        <dbReference type="ARBA" id="ARBA00022490"/>
    </source>
</evidence>
<dbReference type="Gene3D" id="1.10.533.10">
    <property type="entry name" value="Death Domain, Fas"/>
    <property type="match status" value="1"/>
</dbReference>
<keyword evidence="6" id="KW-0067">ATP-binding</keyword>